<dbReference type="CDD" id="cd02027">
    <property type="entry name" value="APSK"/>
    <property type="match status" value="1"/>
</dbReference>
<gene>
    <name evidence="14" type="primary">cysC</name>
    <name evidence="17" type="ORF">HNP49_000692</name>
</gene>
<dbReference type="InterPro" id="IPR027417">
    <property type="entry name" value="P-loop_NTPase"/>
</dbReference>
<dbReference type="NCBIfam" id="TIGR00455">
    <property type="entry name" value="apsK"/>
    <property type="match status" value="1"/>
</dbReference>
<dbReference type="GO" id="GO:0000103">
    <property type="term" value="P:sulfate assimilation"/>
    <property type="evidence" value="ECO:0007669"/>
    <property type="project" value="UniProtKB-UniRule"/>
</dbReference>
<organism evidence="17 18">
    <name type="scientific">Pseudomonas fluvialis</name>
    <dbReference type="NCBI Taxonomy" id="1793966"/>
    <lineage>
        <taxon>Bacteria</taxon>
        <taxon>Pseudomonadati</taxon>
        <taxon>Pseudomonadota</taxon>
        <taxon>Gammaproteobacteria</taxon>
        <taxon>Pseudomonadales</taxon>
        <taxon>Pseudomonadaceae</taxon>
        <taxon>Pseudomonas</taxon>
    </lineage>
</organism>
<evidence type="ECO:0000256" key="13">
    <source>
        <dbReference type="ARBA" id="ARBA00031464"/>
    </source>
</evidence>
<evidence type="ECO:0000256" key="11">
    <source>
        <dbReference type="ARBA" id="ARBA00029724"/>
    </source>
</evidence>
<name>A0A7X0BPN5_9PSED</name>
<dbReference type="Pfam" id="PF01583">
    <property type="entry name" value="APS_kinase"/>
    <property type="match status" value="1"/>
</dbReference>
<evidence type="ECO:0000256" key="2">
    <source>
        <dbReference type="ARBA" id="ARBA00002632"/>
    </source>
</evidence>
<protein>
    <recommendedName>
        <fullName evidence="6 14">Adenylyl-sulfate kinase</fullName>
        <ecNumber evidence="5 14">2.7.1.25</ecNumber>
    </recommendedName>
    <alternativeName>
        <fullName evidence="12 14">APS kinase</fullName>
    </alternativeName>
    <alternativeName>
        <fullName evidence="13 14">ATP adenosine-5'-phosphosulfate 3'-phosphotransferase</fullName>
    </alternativeName>
    <alternativeName>
        <fullName evidence="11 14">Adenosine-5'-phosphosulfate kinase</fullName>
    </alternativeName>
</protein>
<evidence type="ECO:0000256" key="15">
    <source>
        <dbReference type="RuleBase" id="RU004347"/>
    </source>
</evidence>
<evidence type="ECO:0000256" key="6">
    <source>
        <dbReference type="ARBA" id="ARBA00018163"/>
    </source>
</evidence>
<evidence type="ECO:0000256" key="10">
    <source>
        <dbReference type="ARBA" id="ARBA00022840"/>
    </source>
</evidence>
<keyword evidence="10 14" id="KW-0067">ATP-binding</keyword>
<evidence type="ECO:0000256" key="12">
    <source>
        <dbReference type="ARBA" id="ARBA00031393"/>
    </source>
</evidence>
<comment type="function">
    <text evidence="2 14 15">Catalyzes the synthesis of activated sulfate.</text>
</comment>
<evidence type="ECO:0000313" key="18">
    <source>
        <dbReference type="Proteomes" id="UP000557193"/>
    </source>
</evidence>
<feature type="binding site" evidence="14">
    <location>
        <begin position="40"/>
        <end position="47"/>
    </location>
    <ligand>
        <name>ATP</name>
        <dbReference type="ChEBI" id="CHEBI:30616"/>
    </ligand>
</feature>
<keyword evidence="7 14" id="KW-0808">Transferase</keyword>
<evidence type="ECO:0000256" key="4">
    <source>
        <dbReference type="ARBA" id="ARBA00007008"/>
    </source>
</evidence>
<evidence type="ECO:0000313" key="17">
    <source>
        <dbReference type="EMBL" id="MBB6340542.1"/>
    </source>
</evidence>
<dbReference type="UniPathway" id="UPA00140">
    <property type="reaction ID" value="UER00205"/>
</dbReference>
<dbReference type="HAMAP" id="MF_00065">
    <property type="entry name" value="Adenylyl_sulf_kinase"/>
    <property type="match status" value="1"/>
</dbReference>
<feature type="domain" description="APS kinase" evidence="16">
    <location>
        <begin position="32"/>
        <end position="182"/>
    </location>
</feature>
<dbReference type="GO" id="GO:0070814">
    <property type="term" value="P:hydrogen sulfide biosynthetic process"/>
    <property type="evidence" value="ECO:0007669"/>
    <property type="project" value="UniProtKB-UniRule"/>
</dbReference>
<dbReference type="EC" id="2.7.1.25" evidence="5 14"/>
<dbReference type="Proteomes" id="UP000557193">
    <property type="component" value="Unassembled WGS sequence"/>
</dbReference>
<evidence type="ECO:0000256" key="7">
    <source>
        <dbReference type="ARBA" id="ARBA00022679"/>
    </source>
</evidence>
<comment type="catalytic activity">
    <reaction evidence="1 14 15">
        <text>adenosine 5'-phosphosulfate + ATP = 3'-phosphoadenylyl sulfate + ADP + H(+)</text>
        <dbReference type="Rhea" id="RHEA:24152"/>
        <dbReference type="ChEBI" id="CHEBI:15378"/>
        <dbReference type="ChEBI" id="CHEBI:30616"/>
        <dbReference type="ChEBI" id="CHEBI:58243"/>
        <dbReference type="ChEBI" id="CHEBI:58339"/>
        <dbReference type="ChEBI" id="CHEBI:456216"/>
        <dbReference type="EC" id="2.7.1.25"/>
    </reaction>
</comment>
<evidence type="ECO:0000256" key="9">
    <source>
        <dbReference type="ARBA" id="ARBA00022777"/>
    </source>
</evidence>
<keyword evidence="18" id="KW-1185">Reference proteome</keyword>
<comment type="caution">
    <text evidence="17">The sequence shown here is derived from an EMBL/GenBank/DDBJ whole genome shotgun (WGS) entry which is preliminary data.</text>
</comment>
<evidence type="ECO:0000256" key="1">
    <source>
        <dbReference type="ARBA" id="ARBA00001823"/>
    </source>
</evidence>
<dbReference type="AlphaFoldDB" id="A0A7X0BPN5"/>
<evidence type="ECO:0000256" key="5">
    <source>
        <dbReference type="ARBA" id="ARBA00012121"/>
    </source>
</evidence>
<keyword evidence="9 14" id="KW-0418">Kinase</keyword>
<dbReference type="GO" id="GO:0004020">
    <property type="term" value="F:adenylylsulfate kinase activity"/>
    <property type="evidence" value="ECO:0007669"/>
    <property type="project" value="UniProtKB-UniRule"/>
</dbReference>
<dbReference type="SUPFAM" id="SSF52540">
    <property type="entry name" value="P-loop containing nucleoside triphosphate hydrolases"/>
    <property type="match status" value="1"/>
</dbReference>
<proteinExistence type="inferred from homology"/>
<comment type="pathway">
    <text evidence="3 14 15">Sulfur metabolism; hydrogen sulfide biosynthesis; sulfite from sulfate: step 2/3.</text>
</comment>
<keyword evidence="14" id="KW-0597">Phosphoprotein</keyword>
<reference evidence="17 18" key="1">
    <citation type="submission" date="2020-08" db="EMBL/GenBank/DDBJ databases">
        <title>Functional genomics of gut bacteria from endangered species of beetles.</title>
        <authorList>
            <person name="Carlos-Shanley C."/>
        </authorList>
    </citation>
    <scope>NUCLEOTIDE SEQUENCE [LARGE SCALE GENOMIC DNA]</scope>
    <source>
        <strain evidence="17 18">S00202</strain>
    </source>
</reference>
<comment type="similarity">
    <text evidence="4 14 15">Belongs to the APS kinase family.</text>
</comment>
<dbReference type="NCBIfam" id="NF003013">
    <property type="entry name" value="PRK03846.1"/>
    <property type="match status" value="1"/>
</dbReference>
<accession>A0A7X0BPN5</accession>
<evidence type="ECO:0000256" key="8">
    <source>
        <dbReference type="ARBA" id="ARBA00022741"/>
    </source>
</evidence>
<keyword evidence="8 14" id="KW-0547">Nucleotide-binding</keyword>
<dbReference type="GO" id="GO:0005524">
    <property type="term" value="F:ATP binding"/>
    <property type="evidence" value="ECO:0007669"/>
    <property type="project" value="UniProtKB-UniRule"/>
</dbReference>
<evidence type="ECO:0000256" key="3">
    <source>
        <dbReference type="ARBA" id="ARBA00004806"/>
    </source>
</evidence>
<evidence type="ECO:0000259" key="16">
    <source>
        <dbReference type="Pfam" id="PF01583"/>
    </source>
</evidence>
<dbReference type="Gene3D" id="3.40.50.300">
    <property type="entry name" value="P-loop containing nucleotide triphosphate hydrolases"/>
    <property type="match status" value="1"/>
</dbReference>
<dbReference type="PANTHER" id="PTHR11055">
    <property type="entry name" value="BIFUNCTIONAL 3'-PHOSPHOADENOSINE 5'-PHOSPHOSULFATE SYNTHASE"/>
    <property type="match status" value="1"/>
</dbReference>
<sequence>MSSIDATKGSQNVVWHPHSVDSHVRSTLFQQRPVTLWLTGLSGAGKSTLGFALEHALIAAGHAGFVLDGDNVRHGLNRDLGFSAEDRQENIRRIAEVARLMNAAGLIVIASFISPYREDRQAAREIIGADNFREIHVSTSLSACEQRDVKGLYRKAREGLIAEFTGISSPYEAPLSPDLSLDTAVLSIDQAVAQMLELIKDRLVV</sequence>
<evidence type="ECO:0000256" key="14">
    <source>
        <dbReference type="HAMAP-Rule" id="MF_00065"/>
    </source>
</evidence>
<dbReference type="EMBL" id="JACHLL010000001">
    <property type="protein sequence ID" value="MBB6340542.1"/>
    <property type="molecule type" value="Genomic_DNA"/>
</dbReference>
<dbReference type="FunFam" id="3.40.50.300:FF:000212">
    <property type="entry name" value="Adenylyl-sulfate kinase"/>
    <property type="match status" value="1"/>
</dbReference>
<dbReference type="InterPro" id="IPR059117">
    <property type="entry name" value="APS_kinase_dom"/>
</dbReference>
<dbReference type="InterPro" id="IPR002891">
    <property type="entry name" value="APS"/>
</dbReference>
<feature type="active site" description="Phosphoserine intermediate" evidence="14">
    <location>
        <position position="114"/>
    </location>
</feature>
<dbReference type="PANTHER" id="PTHR11055:SF63">
    <property type="entry name" value="ADENYLYL-SULFATE KINASE 1, CHLOROPLASTIC"/>
    <property type="match status" value="1"/>
</dbReference>